<evidence type="ECO:0000313" key="2">
    <source>
        <dbReference type="Proteomes" id="UP001341245"/>
    </source>
</evidence>
<accession>A0ABR0T905</accession>
<comment type="caution">
    <text evidence="1">The sequence shown here is derived from an EMBL/GenBank/DDBJ whole genome shotgun (WGS) entry which is preliminary data.</text>
</comment>
<reference evidence="1 2" key="1">
    <citation type="submission" date="2023-11" db="EMBL/GenBank/DDBJ databases">
        <title>Draft genome sequence and annotation of the polyextremotolerant black yeast-like fungus Aureobasidium pullulans NRRL 62042.</title>
        <authorList>
            <person name="Dielentheis-Frenken M.R.E."/>
            <person name="Wibberg D."/>
            <person name="Blank L.M."/>
            <person name="Tiso T."/>
        </authorList>
    </citation>
    <scope>NUCLEOTIDE SEQUENCE [LARGE SCALE GENOMIC DNA]</scope>
    <source>
        <strain evidence="1 2">NRRL 62042</strain>
    </source>
</reference>
<dbReference type="Pfam" id="PF11913">
    <property type="entry name" value="DUF3431"/>
    <property type="match status" value="1"/>
</dbReference>
<dbReference type="EMBL" id="JASGXD010000015">
    <property type="protein sequence ID" value="KAK6000919.1"/>
    <property type="molecule type" value="Genomic_DNA"/>
</dbReference>
<gene>
    <name evidence="1" type="ORF">QM012_003002</name>
</gene>
<dbReference type="Proteomes" id="UP001341245">
    <property type="component" value="Unassembled WGS sequence"/>
</dbReference>
<protein>
    <recommendedName>
        <fullName evidence="3">DUF3431 domain containing protein</fullName>
    </recommendedName>
</protein>
<dbReference type="InterPro" id="IPR021838">
    <property type="entry name" value="DUF3431"/>
</dbReference>
<dbReference type="PANTHER" id="PTHR37490">
    <property type="entry name" value="EXPRESSED PROTEIN"/>
    <property type="match status" value="1"/>
</dbReference>
<evidence type="ECO:0008006" key="3">
    <source>
        <dbReference type="Google" id="ProtNLM"/>
    </source>
</evidence>
<proteinExistence type="predicted"/>
<keyword evidence="2" id="KW-1185">Reference proteome</keyword>
<dbReference type="PANTHER" id="PTHR37490:SF2">
    <property type="match status" value="1"/>
</dbReference>
<organism evidence="1 2">
    <name type="scientific">Aureobasidium pullulans</name>
    <name type="common">Black yeast</name>
    <name type="synonym">Pullularia pullulans</name>
    <dbReference type="NCBI Taxonomy" id="5580"/>
    <lineage>
        <taxon>Eukaryota</taxon>
        <taxon>Fungi</taxon>
        <taxon>Dikarya</taxon>
        <taxon>Ascomycota</taxon>
        <taxon>Pezizomycotina</taxon>
        <taxon>Dothideomycetes</taxon>
        <taxon>Dothideomycetidae</taxon>
        <taxon>Dothideales</taxon>
        <taxon>Saccotheciaceae</taxon>
        <taxon>Aureobasidium</taxon>
    </lineage>
</organism>
<evidence type="ECO:0000313" key="1">
    <source>
        <dbReference type="EMBL" id="KAK6000919.1"/>
    </source>
</evidence>
<sequence>MSSSSNSPDRIVVIGKTNSDDTSWVEKLPTWQNAVFSVDNDTWPLHTSKNKGREANVYLTYLVENYQRLPSTIAFVHAHEDGYPRAWHTDADSYSNVKSLSALNVDLAQSNGYANLRCIANPGCPDGIRPFHEYNDQEDRRAEHAIAVVWQQLFGNNDVPNVIATPCCAQFAVSRDQVHKRPLEFYVGALKWLHETPLDDPTSGRVFEYIWHIIFGQEPV</sequence>
<name>A0ABR0T905_AURPU</name>